<gene>
    <name evidence="1" type="ORF">ElyMa_004063200</name>
</gene>
<keyword evidence="2" id="KW-1185">Reference proteome</keyword>
<dbReference type="Proteomes" id="UP000762676">
    <property type="component" value="Unassembled WGS sequence"/>
</dbReference>
<protein>
    <submittedName>
        <fullName evidence="1">Uncharacterized protein</fullName>
    </submittedName>
</protein>
<proteinExistence type="predicted"/>
<reference evidence="1 2" key="1">
    <citation type="journal article" date="2021" name="Elife">
        <title>Chloroplast acquisition without the gene transfer in kleptoplastic sea slugs, Plakobranchus ocellatus.</title>
        <authorList>
            <person name="Maeda T."/>
            <person name="Takahashi S."/>
            <person name="Yoshida T."/>
            <person name="Shimamura S."/>
            <person name="Takaki Y."/>
            <person name="Nagai Y."/>
            <person name="Toyoda A."/>
            <person name="Suzuki Y."/>
            <person name="Arimoto A."/>
            <person name="Ishii H."/>
            <person name="Satoh N."/>
            <person name="Nishiyama T."/>
            <person name="Hasebe M."/>
            <person name="Maruyama T."/>
            <person name="Minagawa J."/>
            <person name="Obokata J."/>
            <person name="Shigenobu S."/>
        </authorList>
    </citation>
    <scope>NUCLEOTIDE SEQUENCE [LARGE SCALE GENOMIC DNA]</scope>
</reference>
<organism evidence="1 2">
    <name type="scientific">Elysia marginata</name>
    <dbReference type="NCBI Taxonomy" id="1093978"/>
    <lineage>
        <taxon>Eukaryota</taxon>
        <taxon>Metazoa</taxon>
        <taxon>Spiralia</taxon>
        <taxon>Lophotrochozoa</taxon>
        <taxon>Mollusca</taxon>
        <taxon>Gastropoda</taxon>
        <taxon>Heterobranchia</taxon>
        <taxon>Euthyneura</taxon>
        <taxon>Panpulmonata</taxon>
        <taxon>Sacoglossa</taxon>
        <taxon>Placobranchoidea</taxon>
        <taxon>Plakobranchidae</taxon>
        <taxon>Elysia</taxon>
    </lineage>
</organism>
<dbReference type="EMBL" id="BMAT01008251">
    <property type="protein sequence ID" value="GFR81166.1"/>
    <property type="molecule type" value="Genomic_DNA"/>
</dbReference>
<evidence type="ECO:0000313" key="2">
    <source>
        <dbReference type="Proteomes" id="UP000762676"/>
    </source>
</evidence>
<name>A0AAV4G7K6_9GAST</name>
<comment type="caution">
    <text evidence="1">The sequence shown here is derived from an EMBL/GenBank/DDBJ whole genome shotgun (WGS) entry which is preliminary data.</text>
</comment>
<evidence type="ECO:0000313" key="1">
    <source>
        <dbReference type="EMBL" id="GFR81166.1"/>
    </source>
</evidence>
<accession>A0AAV4G7K6</accession>
<dbReference type="AlphaFoldDB" id="A0AAV4G7K6"/>
<sequence>MTGDESGFSRTLKPVIYERKSFGFVFLLSLGKHRPASTETKLNSKWGFCGFGCLLSPKREEILVKTGIILLLSHRKWSSQARGLPEIAGTSWAAGRYDVTQVVKGA</sequence>